<dbReference type="Pfam" id="PF09414">
    <property type="entry name" value="RNA_ligase"/>
    <property type="match status" value="1"/>
</dbReference>
<dbReference type="Gene3D" id="3.30.70.2160">
    <property type="match status" value="1"/>
</dbReference>
<dbReference type="PRINTS" id="PR01048">
    <property type="entry name" value="Y414FAMILY"/>
</dbReference>
<sequence>MQKQVLADAVERGKAVEERFETLRYTRLVDSVDGYPRGSVILEDGTVIPGYPSIGRVQSLAAGLERHFGDAFWAEEKIDGFNVRIARYKDDLYAFSRGGFVCPFSTDRLPDLLDATILDDEPHLVLCAEIAGPENPYLEGCPPDIKEDVALFIFDMMDTATGHFLHQEHRMARLDYYTLPAARIFGRYGTQDVEPLRELILALDARGSEGLVFKAEREDVRAKYVTGRSNIVDIALCGDQLLDLPPEYFTNRLMRLALFASEHGQMGDAALERQLGQAFIEGLGRAINRSREHGRVGIPFRCRFRRRRNAELFMAHMKATGGRRVHIAEDMPRREGDYWRLEFERELERMTGTLANTLAGGAQFD</sequence>
<proteinExistence type="predicted"/>
<name>A0A1H8V100_9GAMM</name>
<dbReference type="EMBL" id="FOEG01000009">
    <property type="protein sequence ID" value="SEP08913.1"/>
    <property type="molecule type" value="Genomic_DNA"/>
</dbReference>
<evidence type="ECO:0000259" key="2">
    <source>
        <dbReference type="Pfam" id="PF18330"/>
    </source>
</evidence>
<dbReference type="Gene3D" id="3.10.450.740">
    <property type="match status" value="1"/>
</dbReference>
<dbReference type="Gene3D" id="3.30.470.30">
    <property type="entry name" value="DNA ligase/mRNA capping enzyme"/>
    <property type="match status" value="1"/>
</dbReference>
<accession>A0A1H8V100</accession>
<dbReference type="CDD" id="cd07894">
    <property type="entry name" value="Adenylation_RNA_ligase"/>
    <property type="match status" value="1"/>
</dbReference>
<reference evidence="3 4" key="1">
    <citation type="submission" date="2016-10" db="EMBL/GenBank/DDBJ databases">
        <authorList>
            <person name="de Groot N.N."/>
        </authorList>
    </citation>
    <scope>NUCLEOTIDE SEQUENCE [LARGE SCALE GENOMIC DNA]</scope>
    <source>
        <strain evidence="3 4">CGMCC 1.6291</strain>
    </source>
</reference>
<gene>
    <name evidence="3" type="ORF">SAMN04488052_10934</name>
</gene>
<dbReference type="AlphaFoldDB" id="A0A1H8V100"/>
<dbReference type="Pfam" id="PF18330">
    <property type="entry name" value="Lig_C"/>
    <property type="match status" value="1"/>
</dbReference>
<keyword evidence="4" id="KW-1185">Reference proteome</keyword>
<dbReference type="OrthoDB" id="245177at2"/>
<dbReference type="InterPro" id="IPR001072">
    <property type="entry name" value="RNA_ligase_Pab1020"/>
</dbReference>
<feature type="domain" description="RNA ligase" evidence="1">
    <location>
        <begin position="71"/>
        <end position="225"/>
    </location>
</feature>
<dbReference type="InterPro" id="IPR041596">
    <property type="entry name" value="Lig_Pab1020_C"/>
</dbReference>
<dbReference type="Proteomes" id="UP000199657">
    <property type="component" value="Unassembled WGS sequence"/>
</dbReference>
<dbReference type="GO" id="GO:0016874">
    <property type="term" value="F:ligase activity"/>
    <property type="evidence" value="ECO:0007669"/>
    <property type="project" value="UniProtKB-KW"/>
</dbReference>
<evidence type="ECO:0000313" key="4">
    <source>
        <dbReference type="Proteomes" id="UP000199657"/>
    </source>
</evidence>
<keyword evidence="3" id="KW-0436">Ligase</keyword>
<evidence type="ECO:0000259" key="1">
    <source>
        <dbReference type="Pfam" id="PF09414"/>
    </source>
</evidence>
<dbReference type="NCBIfam" id="TIGR01209">
    <property type="entry name" value="RNA ligase"/>
    <property type="match status" value="1"/>
</dbReference>
<dbReference type="STRING" id="406100.SAMN04488052_10934"/>
<dbReference type="SUPFAM" id="SSF56091">
    <property type="entry name" value="DNA ligase/mRNA capping enzyme, catalytic domain"/>
    <property type="match status" value="1"/>
</dbReference>
<organism evidence="3 4">
    <name type="scientific">Aquisalimonas asiatica</name>
    <dbReference type="NCBI Taxonomy" id="406100"/>
    <lineage>
        <taxon>Bacteria</taxon>
        <taxon>Pseudomonadati</taxon>
        <taxon>Pseudomonadota</taxon>
        <taxon>Gammaproteobacteria</taxon>
        <taxon>Chromatiales</taxon>
        <taxon>Ectothiorhodospiraceae</taxon>
        <taxon>Aquisalimonas</taxon>
    </lineage>
</organism>
<dbReference type="InterPro" id="IPR021122">
    <property type="entry name" value="RNA_ligase_dom_REL/Rnl2"/>
</dbReference>
<feature type="domain" description="RNA ligase Pab1020 C-terminal" evidence="2">
    <location>
        <begin position="242"/>
        <end position="361"/>
    </location>
</feature>
<protein>
    <submittedName>
        <fullName evidence="3">Putative ATP-dependent DNA ligase</fullName>
    </submittedName>
</protein>
<dbReference type="Gene3D" id="3.30.1490.70">
    <property type="match status" value="1"/>
</dbReference>
<evidence type="ECO:0000313" key="3">
    <source>
        <dbReference type="EMBL" id="SEP08913.1"/>
    </source>
</evidence>
<dbReference type="RefSeq" id="WP_091645477.1">
    <property type="nucleotide sequence ID" value="NZ_FOEG01000009.1"/>
</dbReference>